<gene>
    <name evidence="2" type="ORF">G8770_04475</name>
</gene>
<dbReference type="InterPro" id="IPR036568">
    <property type="entry name" value="GGCT-like_sf"/>
</dbReference>
<protein>
    <submittedName>
        <fullName evidence="2">Gamma-glutamylcyclotransferase</fullName>
    </submittedName>
</protein>
<accession>A0A9E5MLK7</accession>
<proteinExistence type="predicted"/>
<sequence length="162" mass="17933">MNAERMLDRGLRFHRALSGNLHGLGLAFNKRAADAPHRAYANVVHATGSRVEGVLYQLCDEAEIAKMDPFEGAPRLYSRDIYEVETAEGVIAAWVYIANRAMITEGLRPERWYLEHLLAAKPYLSQGYYERLLLTPCLDDLVESVSGLQAAGGIVEEKVAGA</sequence>
<dbReference type="Pfam" id="PF06094">
    <property type="entry name" value="GGACT"/>
    <property type="match status" value="1"/>
</dbReference>
<evidence type="ECO:0000313" key="3">
    <source>
        <dbReference type="Proteomes" id="UP000787472"/>
    </source>
</evidence>
<comment type="caution">
    <text evidence="2">The sequence shown here is derived from an EMBL/GenBank/DDBJ whole genome shotgun (WGS) entry which is preliminary data.</text>
</comment>
<dbReference type="InterPro" id="IPR009288">
    <property type="entry name" value="AIG2-like_dom"/>
</dbReference>
<name>A0A9E5MLK7_9GAMM</name>
<dbReference type="EMBL" id="JAAONZ010000002">
    <property type="protein sequence ID" value="NHO64793.1"/>
    <property type="molecule type" value="Genomic_DNA"/>
</dbReference>
<dbReference type="Gene3D" id="3.10.490.10">
    <property type="entry name" value="Gamma-glutamyl cyclotransferase-like"/>
    <property type="match status" value="1"/>
</dbReference>
<dbReference type="InterPro" id="IPR013024">
    <property type="entry name" value="GGCT-like"/>
</dbReference>
<evidence type="ECO:0000313" key="2">
    <source>
        <dbReference type="EMBL" id="NHO64793.1"/>
    </source>
</evidence>
<dbReference type="SUPFAM" id="SSF110857">
    <property type="entry name" value="Gamma-glutamyl cyclotransferase-like"/>
    <property type="match status" value="1"/>
</dbReference>
<dbReference type="AlphaFoldDB" id="A0A9E5MLK7"/>
<feature type="domain" description="Gamma-glutamylcyclotransferase AIG2-like" evidence="1">
    <location>
        <begin position="20"/>
        <end position="100"/>
    </location>
</feature>
<dbReference type="Proteomes" id="UP000787472">
    <property type="component" value="Unassembled WGS sequence"/>
</dbReference>
<evidence type="ECO:0000259" key="1">
    <source>
        <dbReference type="Pfam" id="PF06094"/>
    </source>
</evidence>
<reference evidence="2" key="1">
    <citation type="submission" date="2020-03" db="EMBL/GenBank/DDBJ databases">
        <authorList>
            <person name="Guo F."/>
        </authorList>
    </citation>
    <scope>NUCLEOTIDE SEQUENCE</scope>
    <source>
        <strain evidence="2">JCM 30134</strain>
    </source>
</reference>
<keyword evidence="3" id="KW-1185">Reference proteome</keyword>
<dbReference type="CDD" id="cd06661">
    <property type="entry name" value="GGCT_like"/>
    <property type="match status" value="1"/>
</dbReference>
<organism evidence="2 3">
    <name type="scientific">Pseudomaricurvus hydrocarbonicus</name>
    <dbReference type="NCBI Taxonomy" id="1470433"/>
    <lineage>
        <taxon>Bacteria</taxon>
        <taxon>Pseudomonadati</taxon>
        <taxon>Pseudomonadota</taxon>
        <taxon>Gammaproteobacteria</taxon>
        <taxon>Cellvibrionales</taxon>
        <taxon>Cellvibrionaceae</taxon>
        <taxon>Pseudomaricurvus</taxon>
    </lineage>
</organism>